<evidence type="ECO:0000313" key="3">
    <source>
        <dbReference type="Proteomes" id="UP000219338"/>
    </source>
</evidence>
<dbReference type="AlphaFoldDB" id="A0A284S153"/>
<accession>A0A284S153</accession>
<evidence type="ECO:0000313" key="2">
    <source>
        <dbReference type="EMBL" id="SJL14686.1"/>
    </source>
</evidence>
<keyword evidence="3" id="KW-1185">Reference proteome</keyword>
<feature type="region of interest" description="Disordered" evidence="1">
    <location>
        <begin position="1"/>
        <end position="25"/>
    </location>
</feature>
<evidence type="ECO:0000256" key="1">
    <source>
        <dbReference type="SAM" id="MobiDB-lite"/>
    </source>
</evidence>
<gene>
    <name evidence="2" type="ORF">ARMOST_18152</name>
</gene>
<proteinExistence type="predicted"/>
<protein>
    <submittedName>
        <fullName evidence="2">Uncharacterized protein</fullName>
    </submittedName>
</protein>
<reference evidence="3" key="1">
    <citation type="journal article" date="2017" name="Nat. Ecol. Evol.">
        <title>Genome expansion and lineage-specific genetic innovations in the forest pathogenic fungi Armillaria.</title>
        <authorList>
            <person name="Sipos G."/>
            <person name="Prasanna A.N."/>
            <person name="Walter M.C."/>
            <person name="O'Connor E."/>
            <person name="Balint B."/>
            <person name="Krizsan K."/>
            <person name="Kiss B."/>
            <person name="Hess J."/>
            <person name="Varga T."/>
            <person name="Slot J."/>
            <person name="Riley R."/>
            <person name="Boka B."/>
            <person name="Rigling D."/>
            <person name="Barry K."/>
            <person name="Lee J."/>
            <person name="Mihaltcheva S."/>
            <person name="LaButti K."/>
            <person name="Lipzen A."/>
            <person name="Waldron R."/>
            <person name="Moloney N.M."/>
            <person name="Sperisen C."/>
            <person name="Kredics L."/>
            <person name="Vagvoelgyi C."/>
            <person name="Patrignani A."/>
            <person name="Fitzpatrick D."/>
            <person name="Nagy I."/>
            <person name="Doyle S."/>
            <person name="Anderson J.B."/>
            <person name="Grigoriev I.V."/>
            <person name="Gueldener U."/>
            <person name="Muensterkoetter M."/>
            <person name="Nagy L.G."/>
        </authorList>
    </citation>
    <scope>NUCLEOTIDE SEQUENCE [LARGE SCALE GENOMIC DNA]</scope>
    <source>
        <strain evidence="3">C18/9</strain>
    </source>
</reference>
<sequence length="312" mass="35615">MERLNGDVPQDAKKSRRIQGPGEISHNVINQSESREVRQTADRCLYVPCGLEDLKNHLPDKRLTFYGIQAFYPGGEKEQSQTTCTNLQLVSRNEARLVLRQFFDSKRSIKYSATQANDMASVRVTIIAPRKGIRVKRINKMRDGTFCRRGMSTETRYRLPACSGFLSDNDHLQPIRHTKPFNEKFSDLRLDIHTILLTTRFPLQLSNTDNPLTQKAGMKKPVIRLSGYLSIGFENSREEAYHDSLALEEDILPRNTRLPQATERSHQLEQQCPLIGGNNAAPRTPEVIRIFLLVRVIPVDSQLLVHAFTYPS</sequence>
<name>A0A284S153_ARMOS</name>
<dbReference type="EMBL" id="FUEG01000025">
    <property type="protein sequence ID" value="SJL14686.1"/>
    <property type="molecule type" value="Genomic_DNA"/>
</dbReference>
<dbReference type="Proteomes" id="UP000219338">
    <property type="component" value="Unassembled WGS sequence"/>
</dbReference>
<organism evidence="2 3">
    <name type="scientific">Armillaria ostoyae</name>
    <name type="common">Armillaria root rot fungus</name>
    <dbReference type="NCBI Taxonomy" id="47428"/>
    <lineage>
        <taxon>Eukaryota</taxon>
        <taxon>Fungi</taxon>
        <taxon>Dikarya</taxon>
        <taxon>Basidiomycota</taxon>
        <taxon>Agaricomycotina</taxon>
        <taxon>Agaricomycetes</taxon>
        <taxon>Agaricomycetidae</taxon>
        <taxon>Agaricales</taxon>
        <taxon>Marasmiineae</taxon>
        <taxon>Physalacriaceae</taxon>
        <taxon>Armillaria</taxon>
    </lineage>
</organism>
<feature type="compositionally biased region" description="Basic and acidic residues" evidence="1">
    <location>
        <begin position="1"/>
        <end position="13"/>
    </location>
</feature>